<evidence type="ECO:0000256" key="3">
    <source>
        <dbReference type="ARBA" id="ARBA00022833"/>
    </source>
</evidence>
<evidence type="ECO:0000313" key="7">
    <source>
        <dbReference type="EMBL" id="MBY4796892.1"/>
    </source>
</evidence>
<comment type="similarity">
    <text evidence="1">Belongs to the Fur family.</text>
</comment>
<dbReference type="PANTHER" id="PTHR33202">
    <property type="entry name" value="ZINC UPTAKE REGULATION PROTEIN"/>
    <property type="match status" value="1"/>
</dbReference>
<keyword evidence="6" id="KW-0804">Transcription</keyword>
<dbReference type="CDD" id="cd07153">
    <property type="entry name" value="Fur_like"/>
    <property type="match status" value="1"/>
</dbReference>
<dbReference type="Gene3D" id="3.30.1490.190">
    <property type="match status" value="1"/>
</dbReference>
<organism evidence="7 8">
    <name type="scientific">Collinsella ureilytica</name>
    <dbReference type="NCBI Taxonomy" id="2869515"/>
    <lineage>
        <taxon>Bacteria</taxon>
        <taxon>Bacillati</taxon>
        <taxon>Actinomycetota</taxon>
        <taxon>Coriobacteriia</taxon>
        <taxon>Coriobacteriales</taxon>
        <taxon>Coriobacteriaceae</taxon>
        <taxon>Collinsella</taxon>
    </lineage>
</organism>
<comment type="caution">
    <text evidence="7">The sequence shown here is derived from an EMBL/GenBank/DDBJ whole genome shotgun (WGS) entry which is preliminary data.</text>
</comment>
<keyword evidence="8" id="KW-1185">Reference proteome</keyword>
<keyword evidence="3" id="KW-0862">Zinc</keyword>
<evidence type="ECO:0000256" key="6">
    <source>
        <dbReference type="ARBA" id="ARBA00023163"/>
    </source>
</evidence>
<dbReference type="Pfam" id="PF01475">
    <property type="entry name" value="FUR"/>
    <property type="match status" value="1"/>
</dbReference>
<dbReference type="InterPro" id="IPR036388">
    <property type="entry name" value="WH-like_DNA-bd_sf"/>
</dbReference>
<gene>
    <name evidence="7" type="ORF">K6V98_00730</name>
</gene>
<dbReference type="EMBL" id="JAIMFO010000004">
    <property type="protein sequence ID" value="MBY4796892.1"/>
    <property type="molecule type" value="Genomic_DNA"/>
</dbReference>
<accession>A0ABS7MHX7</accession>
<proteinExistence type="inferred from homology"/>
<dbReference type="SUPFAM" id="SSF46785">
    <property type="entry name" value="Winged helix' DNA-binding domain"/>
    <property type="match status" value="1"/>
</dbReference>
<keyword evidence="5" id="KW-0238">DNA-binding</keyword>
<keyword evidence="4" id="KW-0805">Transcription regulation</keyword>
<evidence type="ECO:0000256" key="5">
    <source>
        <dbReference type="ARBA" id="ARBA00023125"/>
    </source>
</evidence>
<dbReference type="Proteomes" id="UP000700908">
    <property type="component" value="Unassembled WGS sequence"/>
</dbReference>
<reference evidence="7 8" key="1">
    <citation type="submission" date="2021-08" db="EMBL/GenBank/DDBJ databases">
        <title>Collinsella faecalis sp. nov. isolated from swine faeces.</title>
        <authorList>
            <person name="Oh B.S."/>
            <person name="Lee J.H."/>
        </authorList>
    </citation>
    <scope>NUCLEOTIDE SEQUENCE [LARGE SCALE GENOMIC DNA]</scope>
    <source>
        <strain evidence="7 8">AGMB00827</strain>
    </source>
</reference>
<protein>
    <submittedName>
        <fullName evidence="7">Transcriptional repressor</fullName>
    </submittedName>
</protein>
<evidence type="ECO:0000313" key="8">
    <source>
        <dbReference type="Proteomes" id="UP000700908"/>
    </source>
</evidence>
<keyword evidence="2" id="KW-0678">Repressor</keyword>
<dbReference type="RefSeq" id="WP_222198615.1">
    <property type="nucleotide sequence ID" value="NZ_JAIMFO010000004.1"/>
</dbReference>
<dbReference type="Gene3D" id="1.10.10.10">
    <property type="entry name" value="Winged helix-like DNA-binding domain superfamily/Winged helix DNA-binding domain"/>
    <property type="match status" value="1"/>
</dbReference>
<dbReference type="InterPro" id="IPR002481">
    <property type="entry name" value="FUR"/>
</dbReference>
<evidence type="ECO:0000256" key="4">
    <source>
        <dbReference type="ARBA" id="ARBA00023015"/>
    </source>
</evidence>
<dbReference type="InterPro" id="IPR036390">
    <property type="entry name" value="WH_DNA-bd_sf"/>
</dbReference>
<evidence type="ECO:0000256" key="2">
    <source>
        <dbReference type="ARBA" id="ARBA00022491"/>
    </source>
</evidence>
<name>A0ABS7MHX7_9ACTN</name>
<sequence>MEVRRRHTHQRQLVLDAVLARSDHPTAEDIFTDVRTKDAKISRGTVYRNLNLLEESGLISSVHVPGGNRFDWRTDDHSHVVCTSCGAIADAPLPSDNQLDSLASSHTGYKISSHSTVFYGLCPACQRDAVRNQDAHKHA</sequence>
<dbReference type="PANTHER" id="PTHR33202:SF7">
    <property type="entry name" value="FERRIC UPTAKE REGULATION PROTEIN"/>
    <property type="match status" value="1"/>
</dbReference>
<dbReference type="InterPro" id="IPR043135">
    <property type="entry name" value="Fur_C"/>
</dbReference>
<evidence type="ECO:0000256" key="1">
    <source>
        <dbReference type="ARBA" id="ARBA00007957"/>
    </source>
</evidence>